<protein>
    <submittedName>
        <fullName evidence="2">Uncharacterized protein</fullName>
    </submittedName>
</protein>
<evidence type="ECO:0000313" key="2">
    <source>
        <dbReference type="EMBL" id="KAJ4956211.1"/>
    </source>
</evidence>
<comment type="caution">
    <text evidence="2">The sequence shown here is derived from an EMBL/GenBank/DDBJ whole genome shotgun (WGS) entry which is preliminary data.</text>
</comment>
<name>A0A9Q0GXT5_9MAGN</name>
<dbReference type="PANTHER" id="PTHR33825">
    <property type="entry name" value="CHITINASE-LIKE PROTEIN"/>
    <property type="match status" value="1"/>
</dbReference>
<keyword evidence="1" id="KW-0812">Transmembrane</keyword>
<organism evidence="2 3">
    <name type="scientific">Protea cynaroides</name>
    <dbReference type="NCBI Taxonomy" id="273540"/>
    <lineage>
        <taxon>Eukaryota</taxon>
        <taxon>Viridiplantae</taxon>
        <taxon>Streptophyta</taxon>
        <taxon>Embryophyta</taxon>
        <taxon>Tracheophyta</taxon>
        <taxon>Spermatophyta</taxon>
        <taxon>Magnoliopsida</taxon>
        <taxon>Proteales</taxon>
        <taxon>Proteaceae</taxon>
        <taxon>Protea</taxon>
    </lineage>
</organism>
<evidence type="ECO:0000313" key="3">
    <source>
        <dbReference type="Proteomes" id="UP001141806"/>
    </source>
</evidence>
<dbReference type="EMBL" id="JAMYWD010000011">
    <property type="protein sequence ID" value="KAJ4956211.1"/>
    <property type="molecule type" value="Genomic_DNA"/>
</dbReference>
<gene>
    <name evidence="2" type="ORF">NE237_012994</name>
</gene>
<dbReference type="PANTHER" id="PTHR33825:SF4">
    <property type="entry name" value="OS05G0137600 PROTEIN"/>
    <property type="match status" value="1"/>
</dbReference>
<sequence>MFQTSSLILSNQLTLRPTTSPRISSSLLRRRAVASSANVIRAAVSNTRSEKPIPIVYKQCLAAPPITHFATGLGLGRPSPELGLISLVFVLSTAAGAIFLLALISIPTKNAFTRLSTSMAKLSKVVSEEVPGTLYSLKLSGIEINDLTQQLSTLRQKISGYQNGKKSRRNK</sequence>
<keyword evidence="3" id="KW-1185">Reference proteome</keyword>
<proteinExistence type="predicted"/>
<dbReference type="OrthoDB" id="682251at2759"/>
<evidence type="ECO:0000256" key="1">
    <source>
        <dbReference type="SAM" id="Phobius"/>
    </source>
</evidence>
<accession>A0A9Q0GXT5</accession>
<feature type="transmembrane region" description="Helical" evidence="1">
    <location>
        <begin position="82"/>
        <end position="104"/>
    </location>
</feature>
<keyword evidence="1" id="KW-0472">Membrane</keyword>
<keyword evidence="1" id="KW-1133">Transmembrane helix</keyword>
<reference evidence="2" key="1">
    <citation type="journal article" date="2023" name="Plant J.">
        <title>The genome of the king protea, Protea cynaroides.</title>
        <authorList>
            <person name="Chang J."/>
            <person name="Duong T.A."/>
            <person name="Schoeman C."/>
            <person name="Ma X."/>
            <person name="Roodt D."/>
            <person name="Barker N."/>
            <person name="Li Z."/>
            <person name="Van de Peer Y."/>
            <person name="Mizrachi E."/>
        </authorList>
    </citation>
    <scope>NUCLEOTIDE SEQUENCE</scope>
    <source>
        <tissue evidence="2">Young leaves</tissue>
    </source>
</reference>
<dbReference type="Proteomes" id="UP001141806">
    <property type="component" value="Unassembled WGS sequence"/>
</dbReference>
<dbReference type="AlphaFoldDB" id="A0A9Q0GXT5"/>